<evidence type="ECO:0000259" key="9">
    <source>
        <dbReference type="PROSITE" id="PS50188"/>
    </source>
</evidence>
<name>A0A672ITR9_SALFA</name>
<keyword evidence="11" id="KW-1185">Reference proteome</keyword>
<reference evidence="10" key="3">
    <citation type="submission" date="2025-09" db="UniProtKB">
        <authorList>
            <consortium name="Ensembl"/>
        </authorList>
    </citation>
    <scope>IDENTIFICATION</scope>
</reference>
<dbReference type="AlphaFoldDB" id="A0A672ITR9"/>
<dbReference type="GO" id="GO:0045087">
    <property type="term" value="P:innate immune response"/>
    <property type="evidence" value="ECO:0007669"/>
    <property type="project" value="UniProtKB-KW"/>
</dbReference>
<dbReference type="Pfam" id="PF13765">
    <property type="entry name" value="PRY"/>
    <property type="match status" value="1"/>
</dbReference>
<evidence type="ECO:0000256" key="5">
    <source>
        <dbReference type="ARBA" id="ARBA00022859"/>
    </source>
</evidence>
<evidence type="ECO:0000256" key="4">
    <source>
        <dbReference type="ARBA" id="ARBA00022833"/>
    </source>
</evidence>
<gene>
    <name evidence="10" type="primary">ftr86</name>
</gene>
<dbReference type="InterPro" id="IPR001870">
    <property type="entry name" value="B30.2/SPRY"/>
</dbReference>
<dbReference type="PROSITE" id="PS00518">
    <property type="entry name" value="ZF_RING_1"/>
    <property type="match status" value="1"/>
</dbReference>
<dbReference type="CDD" id="cd19769">
    <property type="entry name" value="Bbox2_TRIM16-like"/>
    <property type="match status" value="1"/>
</dbReference>
<evidence type="ECO:0000313" key="10">
    <source>
        <dbReference type="Ensembl" id="ENSSFAP00005044347.1"/>
    </source>
</evidence>
<dbReference type="CDD" id="cd16040">
    <property type="entry name" value="SPRY_PRY_SNTX"/>
    <property type="match status" value="1"/>
</dbReference>
<organism evidence="10 11">
    <name type="scientific">Salarias fasciatus</name>
    <name type="common">Jewelled blenny</name>
    <name type="synonym">Blennius fasciatus</name>
    <dbReference type="NCBI Taxonomy" id="181472"/>
    <lineage>
        <taxon>Eukaryota</taxon>
        <taxon>Metazoa</taxon>
        <taxon>Chordata</taxon>
        <taxon>Craniata</taxon>
        <taxon>Vertebrata</taxon>
        <taxon>Euteleostomi</taxon>
        <taxon>Actinopterygii</taxon>
        <taxon>Neopterygii</taxon>
        <taxon>Teleostei</taxon>
        <taxon>Neoteleostei</taxon>
        <taxon>Acanthomorphata</taxon>
        <taxon>Ovalentaria</taxon>
        <taxon>Blenniimorphae</taxon>
        <taxon>Blenniiformes</taxon>
        <taxon>Blennioidei</taxon>
        <taxon>Blenniidae</taxon>
        <taxon>Salariinae</taxon>
        <taxon>Salarias</taxon>
    </lineage>
</organism>
<dbReference type="PROSITE" id="PS50188">
    <property type="entry name" value="B302_SPRY"/>
    <property type="match status" value="1"/>
</dbReference>
<feature type="compositionally biased region" description="Polar residues" evidence="7">
    <location>
        <begin position="383"/>
        <end position="393"/>
    </location>
</feature>
<evidence type="ECO:0000256" key="2">
    <source>
        <dbReference type="ARBA" id="ARBA00022723"/>
    </source>
</evidence>
<protein>
    <submittedName>
        <fullName evidence="10">Tripartite motif-containing protein 16-like</fullName>
    </submittedName>
</protein>
<dbReference type="InParanoid" id="A0A672ITR9"/>
<dbReference type="SMART" id="SM00449">
    <property type="entry name" value="SPRY"/>
    <property type="match status" value="1"/>
</dbReference>
<evidence type="ECO:0000313" key="11">
    <source>
        <dbReference type="Proteomes" id="UP000472267"/>
    </source>
</evidence>
<dbReference type="InterPro" id="IPR051051">
    <property type="entry name" value="E3_ubiq-ligase_TRIM/RNF"/>
</dbReference>
<dbReference type="Gene3D" id="3.30.40.10">
    <property type="entry name" value="Zinc/RING finger domain, C3HC4 (zinc finger)"/>
    <property type="match status" value="1"/>
</dbReference>
<dbReference type="Gene3D" id="3.30.160.60">
    <property type="entry name" value="Classic Zinc Finger"/>
    <property type="match status" value="1"/>
</dbReference>
<keyword evidence="5" id="KW-0391">Immunity</keyword>
<dbReference type="InterPro" id="IPR003877">
    <property type="entry name" value="SPRY_dom"/>
</dbReference>
<dbReference type="SUPFAM" id="SSF57845">
    <property type="entry name" value="B-box zinc-binding domain"/>
    <property type="match status" value="1"/>
</dbReference>
<sequence length="607" mass="67863">MASAWAEEESFLCSVCLETLKDPATLPCGHSYCLACIKNHWDKRDSKGQYSCPQCRQVFNPRPSLAKSTVLVEAMEKLRANSLKPPASSSVPAYLEVLPNTTITQRPGSMYPQLPTVAPRSCPKHNLPQDLFCQEDKECVCEVCCLHEHEGHCVVKPENERKQRQKELDEMHTEVLKRIKETERKLKEIPHAARQHKALVQALEKESTDVFSDMVKNVNVTGVQVGELLSTHESELGSQVEGQIHRLEQEVTQLLWKSEELARISGVQDHICFLKNFFTLNPLGRTDGTEDSVLGQEDAVVASVRSVMKELQVGIQDLCEDSLQKIAKLVNQDSTASTFNGVETVSGPQTDESCQAPQQNTVYETIADQPPLPPARPGGPEPSRQTRPLSFQGASAPPLPIPPLHPRASSVTMGAVNPEPKTREEMLKFRFEPTMDPNTAYRHVQLSDGGCKATLRAENMNPPEHPERFQFWRQVLCKQPLGGSPYYWEVEWTGQKITLGVTYKEIERKGSDDKSRLGHNAHSWSLYWSGSGFSFWHDGQEKLLGSPKARRIGVYLDQQVGILAFYSIANNKASLIHRHLTQFSGPLYPGFRFWSGAGSAVTVCQLD</sequence>
<dbReference type="InterPro" id="IPR001841">
    <property type="entry name" value="Znf_RING"/>
</dbReference>
<dbReference type="Pfam" id="PF15227">
    <property type="entry name" value="zf-C3HC4_4"/>
    <property type="match status" value="1"/>
</dbReference>
<evidence type="ECO:0000256" key="6">
    <source>
        <dbReference type="PROSITE-ProRule" id="PRU00175"/>
    </source>
</evidence>
<dbReference type="InterPro" id="IPR013083">
    <property type="entry name" value="Znf_RING/FYVE/PHD"/>
</dbReference>
<evidence type="ECO:0000256" key="3">
    <source>
        <dbReference type="ARBA" id="ARBA00022771"/>
    </source>
</evidence>
<dbReference type="InterPro" id="IPR017907">
    <property type="entry name" value="Znf_RING_CS"/>
</dbReference>
<dbReference type="PRINTS" id="PR01407">
    <property type="entry name" value="BUTYPHLNCDUF"/>
</dbReference>
<dbReference type="GO" id="GO:0005737">
    <property type="term" value="C:cytoplasm"/>
    <property type="evidence" value="ECO:0007669"/>
    <property type="project" value="UniProtKB-ARBA"/>
</dbReference>
<feature type="domain" description="B30.2/SPRY" evidence="9">
    <location>
        <begin position="413"/>
        <end position="607"/>
    </location>
</feature>
<dbReference type="PANTHER" id="PTHR25465">
    <property type="entry name" value="B-BOX DOMAIN CONTAINING"/>
    <property type="match status" value="1"/>
</dbReference>
<feature type="domain" description="RING-type" evidence="8">
    <location>
        <begin position="13"/>
        <end position="56"/>
    </location>
</feature>
<dbReference type="SMART" id="SM00336">
    <property type="entry name" value="BBOX"/>
    <property type="match status" value="1"/>
</dbReference>
<reference evidence="10" key="2">
    <citation type="submission" date="2025-08" db="UniProtKB">
        <authorList>
            <consortium name="Ensembl"/>
        </authorList>
    </citation>
    <scope>IDENTIFICATION</scope>
</reference>
<dbReference type="InterPro" id="IPR006574">
    <property type="entry name" value="PRY"/>
</dbReference>
<dbReference type="Ensembl" id="ENSSFAT00005045912.1">
    <property type="protein sequence ID" value="ENSSFAP00005044347.1"/>
    <property type="gene ID" value="ENSSFAG00005021828.1"/>
</dbReference>
<keyword evidence="4" id="KW-0862">Zinc</keyword>
<dbReference type="PROSITE" id="PS50089">
    <property type="entry name" value="ZF_RING_2"/>
    <property type="match status" value="1"/>
</dbReference>
<keyword evidence="2" id="KW-0479">Metal-binding</keyword>
<keyword evidence="3 6" id="KW-0863">Zinc-finger</keyword>
<dbReference type="InterPro" id="IPR000315">
    <property type="entry name" value="Znf_B-box"/>
</dbReference>
<proteinExistence type="predicted"/>
<dbReference type="OrthoDB" id="6270329at2759"/>
<dbReference type="Gene3D" id="2.60.120.920">
    <property type="match status" value="1"/>
</dbReference>
<dbReference type="SMART" id="SM00589">
    <property type="entry name" value="PRY"/>
    <property type="match status" value="1"/>
</dbReference>
<dbReference type="InterPro" id="IPR013320">
    <property type="entry name" value="ConA-like_dom_sf"/>
</dbReference>
<evidence type="ECO:0000256" key="1">
    <source>
        <dbReference type="ARBA" id="ARBA00022588"/>
    </source>
</evidence>
<dbReference type="PANTHER" id="PTHR25465:SF14">
    <property type="entry name" value="E3 UBIQUITIN-PROTEIN LIGASE TRIM65"/>
    <property type="match status" value="1"/>
</dbReference>
<dbReference type="Proteomes" id="UP000472267">
    <property type="component" value="Chromosome 14"/>
</dbReference>
<dbReference type="Pfam" id="PF00622">
    <property type="entry name" value="SPRY"/>
    <property type="match status" value="1"/>
</dbReference>
<dbReference type="InterPro" id="IPR043136">
    <property type="entry name" value="B30.2/SPRY_sf"/>
</dbReference>
<feature type="region of interest" description="Disordered" evidence="7">
    <location>
        <begin position="367"/>
        <end position="408"/>
    </location>
</feature>
<evidence type="ECO:0000256" key="7">
    <source>
        <dbReference type="SAM" id="MobiDB-lite"/>
    </source>
</evidence>
<reference evidence="10" key="1">
    <citation type="submission" date="2019-06" db="EMBL/GenBank/DDBJ databases">
        <authorList>
            <consortium name="Wellcome Sanger Institute Data Sharing"/>
        </authorList>
    </citation>
    <scope>NUCLEOTIDE SEQUENCE [LARGE SCALE GENOMIC DNA]</scope>
</reference>
<dbReference type="OMA" id="QHGHKGH"/>
<dbReference type="Pfam" id="PF25600">
    <property type="entry name" value="TRIM_CC"/>
    <property type="match status" value="1"/>
</dbReference>
<dbReference type="SUPFAM" id="SSF57850">
    <property type="entry name" value="RING/U-box"/>
    <property type="match status" value="1"/>
</dbReference>
<accession>A0A672ITR9</accession>
<dbReference type="SUPFAM" id="SSF49899">
    <property type="entry name" value="Concanavalin A-like lectins/glucanases"/>
    <property type="match status" value="1"/>
</dbReference>
<feature type="compositionally biased region" description="Pro residues" evidence="7">
    <location>
        <begin position="370"/>
        <end position="380"/>
    </location>
</feature>
<evidence type="ECO:0000259" key="8">
    <source>
        <dbReference type="PROSITE" id="PS50089"/>
    </source>
</evidence>
<dbReference type="InterPro" id="IPR003879">
    <property type="entry name" value="Butyrophylin_SPRY"/>
</dbReference>
<dbReference type="InterPro" id="IPR058030">
    <property type="entry name" value="TRIM8/14/16/25/29/45/65_CC"/>
</dbReference>
<dbReference type="SMART" id="SM00184">
    <property type="entry name" value="RING"/>
    <property type="match status" value="1"/>
</dbReference>
<keyword evidence="1" id="KW-0399">Innate immunity</keyword>
<dbReference type="GO" id="GO:0008270">
    <property type="term" value="F:zinc ion binding"/>
    <property type="evidence" value="ECO:0007669"/>
    <property type="project" value="UniProtKB-KW"/>
</dbReference>